<name>A0A397VQ09_9GLOM</name>
<organism evidence="2 3">
    <name type="scientific">Gigaspora rosea</name>
    <dbReference type="NCBI Taxonomy" id="44941"/>
    <lineage>
        <taxon>Eukaryota</taxon>
        <taxon>Fungi</taxon>
        <taxon>Fungi incertae sedis</taxon>
        <taxon>Mucoromycota</taxon>
        <taxon>Glomeromycotina</taxon>
        <taxon>Glomeromycetes</taxon>
        <taxon>Diversisporales</taxon>
        <taxon>Gigasporaceae</taxon>
        <taxon>Gigaspora</taxon>
    </lineage>
</organism>
<evidence type="ECO:0000313" key="3">
    <source>
        <dbReference type="Proteomes" id="UP000266673"/>
    </source>
</evidence>
<dbReference type="Proteomes" id="UP000266673">
    <property type="component" value="Unassembled WGS sequence"/>
</dbReference>
<dbReference type="AlphaFoldDB" id="A0A397VQ09"/>
<accession>A0A397VQ09</accession>
<feature type="compositionally biased region" description="Basic and acidic residues" evidence="1">
    <location>
        <begin position="41"/>
        <end position="62"/>
    </location>
</feature>
<gene>
    <name evidence="2" type="ORF">C2G38_2177030</name>
</gene>
<evidence type="ECO:0000256" key="1">
    <source>
        <dbReference type="SAM" id="MobiDB-lite"/>
    </source>
</evidence>
<reference evidence="2 3" key="1">
    <citation type="submission" date="2018-06" db="EMBL/GenBank/DDBJ databases">
        <title>Comparative genomics reveals the genomic features of Rhizophagus irregularis, R. cerebriforme, R. diaphanum and Gigaspora rosea, and their symbiotic lifestyle signature.</title>
        <authorList>
            <person name="Morin E."/>
            <person name="San Clemente H."/>
            <person name="Chen E.C.H."/>
            <person name="De La Providencia I."/>
            <person name="Hainaut M."/>
            <person name="Kuo A."/>
            <person name="Kohler A."/>
            <person name="Murat C."/>
            <person name="Tang N."/>
            <person name="Roy S."/>
            <person name="Loubradou J."/>
            <person name="Henrissat B."/>
            <person name="Grigoriev I.V."/>
            <person name="Corradi N."/>
            <person name="Roux C."/>
            <person name="Martin F.M."/>
        </authorList>
    </citation>
    <scope>NUCLEOTIDE SEQUENCE [LARGE SCALE GENOMIC DNA]</scope>
    <source>
        <strain evidence="2 3">DAOM 194757</strain>
    </source>
</reference>
<protein>
    <submittedName>
        <fullName evidence="2">Uncharacterized protein</fullName>
    </submittedName>
</protein>
<feature type="region of interest" description="Disordered" evidence="1">
    <location>
        <begin position="36"/>
        <end position="62"/>
    </location>
</feature>
<evidence type="ECO:0000313" key="2">
    <source>
        <dbReference type="EMBL" id="RIB21276.1"/>
    </source>
</evidence>
<proteinExistence type="predicted"/>
<sequence>MSKSTRITNNYKLLFLTTTSDLNKEILEQIEKKVLSTNPDADPKNYPDDLTDKDYEDKHFPKENLRAGVEKLNIR</sequence>
<comment type="caution">
    <text evidence="2">The sequence shown here is derived from an EMBL/GenBank/DDBJ whole genome shotgun (WGS) entry which is preliminary data.</text>
</comment>
<dbReference type="EMBL" id="QKWP01000369">
    <property type="protein sequence ID" value="RIB21276.1"/>
    <property type="molecule type" value="Genomic_DNA"/>
</dbReference>
<keyword evidence="3" id="KW-1185">Reference proteome</keyword>